<keyword evidence="3" id="KW-1185">Reference proteome</keyword>
<dbReference type="EMBL" id="LUTY01003090">
    <property type="protein sequence ID" value="OAD18779.1"/>
    <property type="molecule type" value="Genomic_DNA"/>
</dbReference>
<comment type="caution">
    <text evidence="2">The sequence shown here is derived from an EMBL/GenBank/DDBJ whole genome shotgun (WGS) entry which is preliminary data.</text>
</comment>
<dbReference type="Proteomes" id="UP000076962">
    <property type="component" value="Unassembled WGS sequence"/>
</dbReference>
<accession>A0A176RST0</accession>
<proteinExistence type="predicted"/>
<reference evidence="2 3" key="1">
    <citation type="submission" date="2016-05" db="EMBL/GenBank/DDBJ databases">
        <title>Single-cell genome of chain-forming Candidatus Thiomargarita nelsonii and comparison to other large sulfur-oxidizing bacteria.</title>
        <authorList>
            <person name="Winkel M."/>
            <person name="Salman V."/>
            <person name="Woyke T."/>
            <person name="Schulz-Vogt H."/>
            <person name="Richter M."/>
            <person name="Flood B."/>
            <person name="Bailey J."/>
            <person name="Amann R."/>
            <person name="Mussmann M."/>
        </authorList>
    </citation>
    <scope>NUCLEOTIDE SEQUENCE [LARGE SCALE GENOMIC DNA]</scope>
    <source>
        <strain evidence="2 3">THI036</strain>
    </source>
</reference>
<sequence length="344" mass="38804">MNAFLQLYRADGTALPDIWPLLPIVQTSLQQILNRALTNDTLINLLVYPVPFESLLAGDPIVINLSANYGYAKVVLIENGHIIYQHPHTVEELISNTLQKILKNTYPNETLWGFYLIMNGIAPPPLKVLPLNKPQTSRPTPYVKGSVAVTPYGANEQPSFGFRRIPEEAPPKASLDDFKIIAGGGEHNAFVKVLVHEPVFNEFDKIKPFSSQVEEGGFLVGQVYEDRDVAGTYLLELTAAVNAEHTGASLLHFTYTGDSFSAFKRTLREQHPNERLLGWYHTHLFPATNTMGLSTIDLQLHFTTFRLPWQLAALINLDTPNRRTLRFYVRQSDVMVPCPRWIIR</sequence>
<dbReference type="Gene3D" id="3.40.140.10">
    <property type="entry name" value="Cytidine Deaminase, domain 2"/>
    <property type="match status" value="1"/>
</dbReference>
<dbReference type="AlphaFoldDB" id="A0A176RST0"/>
<evidence type="ECO:0000259" key="1">
    <source>
        <dbReference type="Pfam" id="PF20011"/>
    </source>
</evidence>
<dbReference type="Pfam" id="PF20011">
    <property type="entry name" value="fvmJAB_N"/>
    <property type="match status" value="1"/>
</dbReference>
<evidence type="ECO:0000313" key="2">
    <source>
        <dbReference type="EMBL" id="OAD18779.1"/>
    </source>
</evidence>
<protein>
    <recommendedName>
        <fullName evidence="1">JAB-N domain-containing protein</fullName>
    </recommendedName>
</protein>
<organism evidence="2 3">
    <name type="scientific">Candidatus Thiomargarita nelsonii</name>
    <dbReference type="NCBI Taxonomy" id="1003181"/>
    <lineage>
        <taxon>Bacteria</taxon>
        <taxon>Pseudomonadati</taxon>
        <taxon>Pseudomonadota</taxon>
        <taxon>Gammaproteobacteria</taxon>
        <taxon>Thiotrichales</taxon>
        <taxon>Thiotrichaceae</taxon>
        <taxon>Thiomargarita</taxon>
    </lineage>
</organism>
<name>A0A176RST0_9GAMM</name>
<feature type="domain" description="JAB-N" evidence="1">
    <location>
        <begin position="6"/>
        <end position="172"/>
    </location>
</feature>
<dbReference type="InterPro" id="IPR045476">
    <property type="entry name" value="FvmJAB_N"/>
</dbReference>
<evidence type="ECO:0000313" key="3">
    <source>
        <dbReference type="Proteomes" id="UP000076962"/>
    </source>
</evidence>
<gene>
    <name evidence="2" type="ORF">THIOM_005616</name>
</gene>